<evidence type="ECO:0000313" key="3">
    <source>
        <dbReference type="Proteomes" id="UP000004095"/>
    </source>
</evidence>
<dbReference type="NCBIfam" id="TIGR03696">
    <property type="entry name" value="Rhs_assc_core"/>
    <property type="match status" value="1"/>
</dbReference>
<dbReference type="Proteomes" id="UP000004095">
    <property type="component" value="Unassembled WGS sequence"/>
</dbReference>
<gene>
    <name evidence="2" type="ORF">M23134_01286</name>
</gene>
<evidence type="ECO:0000313" key="2">
    <source>
        <dbReference type="EMBL" id="EAY23872.1"/>
    </source>
</evidence>
<protein>
    <submittedName>
        <fullName evidence="2">Uncharacterized protein</fullName>
    </submittedName>
</protein>
<comment type="caution">
    <text evidence="2">The sequence shown here is derived from an EMBL/GenBank/DDBJ whole genome shotgun (WGS) entry which is preliminary data.</text>
</comment>
<organism evidence="2 3">
    <name type="scientific">Microscilla marina ATCC 23134</name>
    <dbReference type="NCBI Taxonomy" id="313606"/>
    <lineage>
        <taxon>Bacteria</taxon>
        <taxon>Pseudomonadati</taxon>
        <taxon>Bacteroidota</taxon>
        <taxon>Cytophagia</taxon>
        <taxon>Cytophagales</taxon>
        <taxon>Microscillaceae</taxon>
        <taxon>Microscilla</taxon>
    </lineage>
</organism>
<proteinExistence type="predicted"/>
<dbReference type="EMBL" id="AAWS01000104">
    <property type="protein sequence ID" value="EAY23872.1"/>
    <property type="molecule type" value="Genomic_DNA"/>
</dbReference>
<dbReference type="InterPro" id="IPR022385">
    <property type="entry name" value="Rhs_assc_core"/>
</dbReference>
<dbReference type="AlphaFoldDB" id="A2A0H3"/>
<dbReference type="Gene3D" id="2.180.10.10">
    <property type="entry name" value="RHS repeat-associated core"/>
    <property type="match status" value="1"/>
</dbReference>
<reference evidence="2 3" key="1">
    <citation type="submission" date="2007-01" db="EMBL/GenBank/DDBJ databases">
        <authorList>
            <person name="Haygood M."/>
            <person name="Podell S."/>
            <person name="Anderson C."/>
            <person name="Hopkinson B."/>
            <person name="Roe K."/>
            <person name="Barbeau K."/>
            <person name="Gaasterland T."/>
            <person name="Ferriera S."/>
            <person name="Johnson J."/>
            <person name="Kravitz S."/>
            <person name="Beeson K."/>
            <person name="Sutton G."/>
            <person name="Rogers Y.-H."/>
            <person name="Friedman R."/>
            <person name="Frazier M."/>
            <person name="Venter J.C."/>
        </authorList>
    </citation>
    <scope>NUCLEOTIDE SEQUENCE [LARGE SCALE GENOMIC DNA]</scope>
    <source>
        <strain evidence="2 3">ATCC 23134</strain>
    </source>
</reference>
<feature type="region of interest" description="Disordered" evidence="1">
    <location>
        <begin position="261"/>
        <end position="281"/>
    </location>
</feature>
<sequence length="487" mass="55036">MYAYIKEAFNEGEGGEFGLFLGMLTKPSQPSGETTHAENLRTLQIGLRFTPPNPSSQSSGLPNAYLRYVLYDETGTKALRSGRVFVTTAAKTHWERLHFDYEVPANGVLQIYIANETEDEPVYFDDMVVEHTPQLIVQENHYYPFGMNLRGIEKVGKPEHKYLYMNKEKEVSFNLNWVETDWQGYDDQLGRFHAIDKMSEDMISINPYHYSFNSPINFSDPSGLAPEGSSDIDSKRLDEWTKQNEEEGKMLDAMLDKQHNETSTAASHQFSSNTTTSPPTQIIDKSGGVIYDDGKNDGNVIMQFGKVKMYLYKNGTWVGGQGADGEAKLKMYILSQLSYSGLSKNDFNSIQVYLTGKGNGFTVQGLHYGATRSYLIRKGKAQGNMALLIRGTHTTNSNVYNVRNSLAHESHHKRQLLQFYRVGGMKVPKTFPSSSHRSVISDVGSIELEAIRYQRTHASWSSTTSQYKNSIKSYENTNLKRRKKGVK</sequence>
<evidence type="ECO:0000256" key="1">
    <source>
        <dbReference type="SAM" id="MobiDB-lite"/>
    </source>
</evidence>
<accession>A2A0H3</accession>
<feature type="compositionally biased region" description="Polar residues" evidence="1">
    <location>
        <begin position="261"/>
        <end position="280"/>
    </location>
</feature>
<keyword evidence="3" id="KW-1185">Reference proteome</keyword>
<name>A2A0H3_MICM2</name>
<dbReference type="eggNOG" id="COG3209">
    <property type="taxonomic scope" value="Bacteria"/>
</dbReference>